<dbReference type="GO" id="GO:0005739">
    <property type="term" value="C:mitochondrion"/>
    <property type="evidence" value="ECO:0007669"/>
    <property type="project" value="TreeGrafter"/>
</dbReference>
<keyword evidence="2" id="KW-0677">Repeat</keyword>
<evidence type="ECO:0000313" key="5">
    <source>
        <dbReference type="Proteomes" id="UP000549394"/>
    </source>
</evidence>
<feature type="domain" description="Rhodanese" evidence="3">
    <location>
        <begin position="23"/>
        <end position="137"/>
    </location>
</feature>
<evidence type="ECO:0000313" key="4">
    <source>
        <dbReference type="EMBL" id="CAD5122386.1"/>
    </source>
</evidence>
<keyword evidence="5" id="KW-1185">Reference proteome</keyword>
<accession>A0A7I8W1H7</accession>
<evidence type="ECO:0000256" key="1">
    <source>
        <dbReference type="ARBA" id="ARBA00022679"/>
    </source>
</evidence>
<dbReference type="InterPro" id="IPR045078">
    <property type="entry name" value="TST/MPST-like"/>
</dbReference>
<dbReference type="OrthoDB" id="270167at2759"/>
<keyword evidence="1" id="KW-0808">Transferase</keyword>
<dbReference type="Proteomes" id="UP000549394">
    <property type="component" value="Unassembled WGS sequence"/>
</dbReference>
<dbReference type="SMART" id="SM00450">
    <property type="entry name" value="RHOD"/>
    <property type="match status" value="2"/>
</dbReference>
<feature type="domain" description="Rhodanese" evidence="3">
    <location>
        <begin position="169"/>
        <end position="299"/>
    </location>
</feature>
<sequence>MRILSALRSQALVSSQWLQNNLLNKQLRVLDATWTLKADGYEKYCQKHIPNAGHFDLNECATPHQYRPNNLPVLKQFKEYLQSLGINSDTHVIFYDQLGSVAASRAWSTLRLMGHSNCSILNGGIQSWEEDGCETASGSAQPAADKGDFELNFNRSLFKDFYDIIENIEKKQFTLIDGRREDNFLGKEEEPTPSTINALKAKNFKVPEVIARGHVPNSINLFAFDVINRENGKFKEKEEVEDIFEDRGVDLSNNLASMCYTGNSACLLAVAAHTIGKEDVAVYYGSWTEYAQRARKDQVTLVK</sequence>
<dbReference type="InterPro" id="IPR001763">
    <property type="entry name" value="Rhodanese-like_dom"/>
</dbReference>
<dbReference type="PANTHER" id="PTHR11364">
    <property type="entry name" value="THIOSULFATE SULFERTANSFERASE"/>
    <property type="match status" value="1"/>
</dbReference>
<protein>
    <submittedName>
        <fullName evidence="4">DgyrCDS10817</fullName>
    </submittedName>
</protein>
<dbReference type="SUPFAM" id="SSF52821">
    <property type="entry name" value="Rhodanese/Cell cycle control phosphatase"/>
    <property type="match status" value="2"/>
</dbReference>
<reference evidence="4 5" key="1">
    <citation type="submission" date="2020-08" db="EMBL/GenBank/DDBJ databases">
        <authorList>
            <person name="Hejnol A."/>
        </authorList>
    </citation>
    <scope>NUCLEOTIDE SEQUENCE [LARGE SCALE GENOMIC DNA]</scope>
</reference>
<dbReference type="PROSITE" id="PS50206">
    <property type="entry name" value="RHODANESE_3"/>
    <property type="match status" value="2"/>
</dbReference>
<dbReference type="CDD" id="cd01448">
    <property type="entry name" value="TST_Repeat_1"/>
    <property type="match status" value="1"/>
</dbReference>
<dbReference type="AlphaFoldDB" id="A0A7I8W1H7"/>
<dbReference type="Gene3D" id="3.40.250.10">
    <property type="entry name" value="Rhodanese-like domain"/>
    <property type="match status" value="2"/>
</dbReference>
<proteinExistence type="predicted"/>
<dbReference type="EMBL" id="CAJFCJ010000017">
    <property type="protein sequence ID" value="CAD5122386.1"/>
    <property type="molecule type" value="Genomic_DNA"/>
</dbReference>
<dbReference type="CDD" id="cd01449">
    <property type="entry name" value="TST_Repeat_2"/>
    <property type="match status" value="1"/>
</dbReference>
<dbReference type="Pfam" id="PF00581">
    <property type="entry name" value="Rhodanese"/>
    <property type="match status" value="2"/>
</dbReference>
<name>A0A7I8W1H7_9ANNE</name>
<gene>
    <name evidence="4" type="ORF">DGYR_LOCUS10202</name>
</gene>
<dbReference type="PANTHER" id="PTHR11364:SF27">
    <property type="entry name" value="SULFURTRANSFERASE"/>
    <property type="match status" value="1"/>
</dbReference>
<evidence type="ECO:0000259" key="3">
    <source>
        <dbReference type="PROSITE" id="PS50206"/>
    </source>
</evidence>
<comment type="caution">
    <text evidence="4">The sequence shown here is derived from an EMBL/GenBank/DDBJ whole genome shotgun (WGS) entry which is preliminary data.</text>
</comment>
<dbReference type="InterPro" id="IPR036873">
    <property type="entry name" value="Rhodanese-like_dom_sf"/>
</dbReference>
<dbReference type="GO" id="GO:0004792">
    <property type="term" value="F:thiosulfate-cyanide sulfurtransferase activity"/>
    <property type="evidence" value="ECO:0007669"/>
    <property type="project" value="TreeGrafter"/>
</dbReference>
<evidence type="ECO:0000256" key="2">
    <source>
        <dbReference type="ARBA" id="ARBA00022737"/>
    </source>
</evidence>
<organism evidence="4 5">
    <name type="scientific">Dimorphilus gyrociliatus</name>
    <dbReference type="NCBI Taxonomy" id="2664684"/>
    <lineage>
        <taxon>Eukaryota</taxon>
        <taxon>Metazoa</taxon>
        <taxon>Spiralia</taxon>
        <taxon>Lophotrochozoa</taxon>
        <taxon>Annelida</taxon>
        <taxon>Polychaeta</taxon>
        <taxon>Polychaeta incertae sedis</taxon>
        <taxon>Dinophilidae</taxon>
        <taxon>Dimorphilus</taxon>
    </lineage>
</organism>